<dbReference type="EMBL" id="BFCH01000002">
    <property type="protein sequence ID" value="GBG35918.1"/>
    <property type="molecule type" value="Genomic_DNA"/>
</dbReference>
<gene>
    <name evidence="1" type="ORF">MmonteBS_02900</name>
    <name evidence="2" type="ORF">NJB18185_24990</name>
</gene>
<name>A0AA37UT89_9MYCO</name>
<proteinExistence type="predicted"/>
<reference evidence="2" key="4">
    <citation type="submission" date="2022-04" db="EMBL/GenBank/DDBJ databases">
        <authorList>
            <person name="Komine T."/>
            <person name="Fukano H."/>
            <person name="Wada S."/>
        </authorList>
    </citation>
    <scope>NUCLEOTIDE SEQUENCE</scope>
    <source>
        <strain evidence="2">NJB18185</strain>
    </source>
</reference>
<dbReference type="Proteomes" id="UP000245060">
    <property type="component" value="Unassembled WGS sequence"/>
</dbReference>
<reference evidence="1" key="1">
    <citation type="journal article" date="2018" name="Genome Announc.">
        <title>Draft Genome Sequence of Mycobacterium montefiorense Isolated from Japanese Black Salamander (Hynobius nigrescens).</title>
        <authorList>
            <person name="Fukano H."/>
            <person name="Yoshida M."/>
            <person name="Shimizu A."/>
            <person name="Iwao H."/>
            <person name="Katayama Y."/>
            <person name="Omatsu T."/>
            <person name="Mizutani T."/>
            <person name="Kurata O."/>
            <person name="Wada S."/>
            <person name="Hoshino Y."/>
        </authorList>
    </citation>
    <scope>NUCLEOTIDE SEQUENCE</scope>
    <source>
        <strain evidence="1">BS</strain>
    </source>
</reference>
<accession>A0AA37UT89</accession>
<dbReference type="Proteomes" id="UP001139505">
    <property type="component" value="Unassembled WGS sequence"/>
</dbReference>
<evidence type="ECO:0000313" key="1">
    <source>
        <dbReference type="EMBL" id="GBG35918.1"/>
    </source>
</evidence>
<reference evidence="2" key="3">
    <citation type="journal article" date="2022" name="Microbiol. Resour. Announc.">
        <title>Draft Genome Sequences of Eight Mycobacterium montefiorense Strains Isolated from Salamanders in Captivity.</title>
        <authorList>
            <person name="Komine T."/>
            <person name="Ihara H."/>
            <person name="Fukano H."/>
            <person name="Hoshino Y."/>
            <person name="Kurata O."/>
            <person name="Wada S."/>
        </authorList>
    </citation>
    <scope>NUCLEOTIDE SEQUENCE</scope>
    <source>
        <strain evidence="2">NJB18185</strain>
    </source>
</reference>
<protein>
    <submittedName>
        <fullName evidence="2">Uncharacterized protein</fullName>
    </submittedName>
</protein>
<comment type="caution">
    <text evidence="2">The sequence shown here is derived from an EMBL/GenBank/DDBJ whole genome shotgun (WGS) entry which is preliminary data.</text>
</comment>
<evidence type="ECO:0000313" key="2">
    <source>
        <dbReference type="EMBL" id="GKU72727.1"/>
    </source>
</evidence>
<dbReference type="EMBL" id="BQYH01000016">
    <property type="protein sequence ID" value="GKU72727.1"/>
    <property type="molecule type" value="Genomic_DNA"/>
</dbReference>
<sequence length="89" mass="9590">MPVAPVAKNPPSFHRFASAAWVPSGLTKSVLTKIAPTAIRQRIAATFINANQNSISPKLRTLNKFSERISVTVRMAGSHAGTSGHQYCE</sequence>
<evidence type="ECO:0000313" key="3">
    <source>
        <dbReference type="Proteomes" id="UP000245060"/>
    </source>
</evidence>
<organism evidence="2 4">
    <name type="scientific">Mycobacterium montefiorense</name>
    <dbReference type="NCBI Taxonomy" id="154654"/>
    <lineage>
        <taxon>Bacteria</taxon>
        <taxon>Bacillati</taxon>
        <taxon>Actinomycetota</taxon>
        <taxon>Actinomycetes</taxon>
        <taxon>Mycobacteriales</taxon>
        <taxon>Mycobacteriaceae</taxon>
        <taxon>Mycobacterium</taxon>
        <taxon>Mycobacterium simiae complex</taxon>
    </lineage>
</organism>
<reference evidence="3" key="2">
    <citation type="submission" date="2018-04" db="EMBL/GenBank/DDBJ databases">
        <title>Draft genome sequence of Mycobacterium montefiorense isolated from Japanese black salamander.</title>
        <authorList>
            <person name="Fukano H."/>
            <person name="Yoshida M."/>
            <person name="Shimizu A."/>
            <person name="Iwao H."/>
            <person name="Kurata O."/>
            <person name="Katayama Y."/>
            <person name="Omatsu T."/>
            <person name="Mizutani T."/>
            <person name="Wada S."/>
            <person name="Hoshino Y."/>
        </authorList>
    </citation>
    <scope>NUCLEOTIDE SEQUENCE [LARGE SCALE GENOMIC DNA]</scope>
    <source>
        <strain evidence="3">BS</strain>
    </source>
</reference>
<keyword evidence="3" id="KW-1185">Reference proteome</keyword>
<dbReference type="AlphaFoldDB" id="A0AA37UT89"/>
<evidence type="ECO:0000313" key="4">
    <source>
        <dbReference type="Proteomes" id="UP001139505"/>
    </source>
</evidence>